<protein>
    <submittedName>
        <fullName evidence="1">Cullin-domain-containing protein</fullName>
    </submittedName>
</protein>
<gene>
    <name evidence="1" type="ORF">BDN72DRAFT_889889</name>
</gene>
<organism evidence="1 2">
    <name type="scientific">Pluteus cervinus</name>
    <dbReference type="NCBI Taxonomy" id="181527"/>
    <lineage>
        <taxon>Eukaryota</taxon>
        <taxon>Fungi</taxon>
        <taxon>Dikarya</taxon>
        <taxon>Basidiomycota</taxon>
        <taxon>Agaricomycotina</taxon>
        <taxon>Agaricomycetes</taxon>
        <taxon>Agaricomycetidae</taxon>
        <taxon>Agaricales</taxon>
        <taxon>Pluteineae</taxon>
        <taxon>Pluteaceae</taxon>
        <taxon>Pluteus</taxon>
    </lineage>
</organism>
<accession>A0ACD3ABW4</accession>
<evidence type="ECO:0000313" key="1">
    <source>
        <dbReference type="EMBL" id="TFK63076.1"/>
    </source>
</evidence>
<name>A0ACD3ABW4_9AGAR</name>
<reference evidence="1 2" key="1">
    <citation type="journal article" date="2019" name="Nat. Ecol. Evol.">
        <title>Megaphylogeny resolves global patterns of mushroom evolution.</title>
        <authorList>
            <person name="Varga T."/>
            <person name="Krizsan K."/>
            <person name="Foldi C."/>
            <person name="Dima B."/>
            <person name="Sanchez-Garcia M."/>
            <person name="Sanchez-Ramirez S."/>
            <person name="Szollosi G.J."/>
            <person name="Szarkandi J.G."/>
            <person name="Papp V."/>
            <person name="Albert L."/>
            <person name="Andreopoulos W."/>
            <person name="Angelini C."/>
            <person name="Antonin V."/>
            <person name="Barry K.W."/>
            <person name="Bougher N.L."/>
            <person name="Buchanan P."/>
            <person name="Buyck B."/>
            <person name="Bense V."/>
            <person name="Catcheside P."/>
            <person name="Chovatia M."/>
            <person name="Cooper J."/>
            <person name="Damon W."/>
            <person name="Desjardin D."/>
            <person name="Finy P."/>
            <person name="Geml J."/>
            <person name="Haridas S."/>
            <person name="Hughes K."/>
            <person name="Justo A."/>
            <person name="Karasinski D."/>
            <person name="Kautmanova I."/>
            <person name="Kiss B."/>
            <person name="Kocsube S."/>
            <person name="Kotiranta H."/>
            <person name="LaButti K.M."/>
            <person name="Lechner B.E."/>
            <person name="Liimatainen K."/>
            <person name="Lipzen A."/>
            <person name="Lukacs Z."/>
            <person name="Mihaltcheva S."/>
            <person name="Morgado L.N."/>
            <person name="Niskanen T."/>
            <person name="Noordeloos M.E."/>
            <person name="Ohm R.A."/>
            <person name="Ortiz-Santana B."/>
            <person name="Ovrebo C."/>
            <person name="Racz N."/>
            <person name="Riley R."/>
            <person name="Savchenko A."/>
            <person name="Shiryaev A."/>
            <person name="Soop K."/>
            <person name="Spirin V."/>
            <person name="Szebenyi C."/>
            <person name="Tomsovsky M."/>
            <person name="Tulloss R.E."/>
            <person name="Uehling J."/>
            <person name="Grigoriev I.V."/>
            <person name="Vagvolgyi C."/>
            <person name="Papp T."/>
            <person name="Martin F.M."/>
            <person name="Miettinen O."/>
            <person name="Hibbett D.S."/>
            <person name="Nagy L.G."/>
        </authorList>
    </citation>
    <scope>NUCLEOTIDE SEQUENCE [LARGE SCALE GENOMIC DNA]</scope>
    <source>
        <strain evidence="1 2">NL-1719</strain>
    </source>
</reference>
<proteinExistence type="predicted"/>
<dbReference type="Proteomes" id="UP000308600">
    <property type="component" value="Unassembled WGS sequence"/>
</dbReference>
<keyword evidence="2" id="KW-1185">Reference proteome</keyword>
<sequence>MTTASATRQRDTPFELLRKCITILLTKDSPEPLPATYEAIYRACQSVVTISANGEGLYDRLKIELERCLTRLVEELMNSPGQRGASMNVDGENHGSVEWLGQFVQICQWFEDQIVLLRSLLTYLDQVYVVATPGLLSVKDLAYSIFASNTFENWRIVERWQAGVKDWLSWERRVRLDHELRLYIPALVSHLVSHRQYANFEAYYIDITQEFYKADSEQHAETMKADPRDFFRHVRRRIEEEDQRSKDVLLAGSLAPVRVVVEKSLLEGRLDWISTTVGPYMEVNDLDSLSSMYKLFSRVGALKVLCAAFKGYMLTSVKTIVTDEVLDDDMVGRLLQLKASADVAIYGAFYDTKPSGGPSSASLSKAGTTSSTTQVPNKEFIYALSDAFTTGFKARRNKPAEMIAKYLDKAMRKGQGTSSDSAFEKILDDALALYRFTDDKDVFRTFYHRALAKRLLLEKSASDDFEKAMLKKLKENYDPEFGMGEEMFKDLALSKEMMRDYHSKLPWDSFGQSLSVVVLQRSAWPFIARDKTIDLPLDMQDELTRYAGYYKQRHSGHTLSWDHALGTATLKARFKAGTKDLSVSLYQGVVLLLFNEAEELKYDEILEATRLDETELKRTLQSLACGKKRVLKKVPMGREVENGDVFRFNADFDDPHPKVHINSIQAKVSPEESKRTQVSIEGDRKLSLDAAIVRIMKAKKEMTYEKLKAATIDAVKNHFVPQVDVIKKRVDALVENEYLERSKRDKNVFLYVA</sequence>
<dbReference type="EMBL" id="ML208541">
    <property type="protein sequence ID" value="TFK63076.1"/>
    <property type="molecule type" value="Genomic_DNA"/>
</dbReference>
<evidence type="ECO:0000313" key="2">
    <source>
        <dbReference type="Proteomes" id="UP000308600"/>
    </source>
</evidence>